<accession>A0ABN9A3L6</accession>
<evidence type="ECO:0000313" key="3">
    <source>
        <dbReference type="Proteomes" id="UP001176941"/>
    </source>
</evidence>
<feature type="compositionally biased region" description="Basic and acidic residues" evidence="1">
    <location>
        <begin position="277"/>
        <end position="292"/>
    </location>
</feature>
<name>A0ABN9A3L6_RANTA</name>
<proteinExistence type="predicted"/>
<evidence type="ECO:0000256" key="1">
    <source>
        <dbReference type="SAM" id="MobiDB-lite"/>
    </source>
</evidence>
<dbReference type="Proteomes" id="UP001176941">
    <property type="component" value="Chromosome 9"/>
</dbReference>
<evidence type="ECO:0000313" key="2">
    <source>
        <dbReference type="EMBL" id="CAI9179931.1"/>
    </source>
</evidence>
<gene>
    <name evidence="2" type="ORF">MRATA1EN1_LOCUS28893</name>
</gene>
<sequence>MYVKRKQSASPALGPERELAVFCGIFPQIACILRGSGPESSDFLFFNQRRVLRLLFERLGKPCQSSCRQLGELGHTGTTFRVEEKGEVSWEQAGSAGFTCNVPDKPAGRARITRSRWRSGKERAARKSEFSSPCTSRLEVCLCAWGGAPAHSARLPPLAPTLQEGQAPEDPARRAAPHKVSASAVGTRGAPAGLGSLPSARQPAGHTGAPVRRVTRPPVALAAGAARCGEDLTEKRRKSREEEEGSGAGGQPLPASSEGDKGIRAPRSQSAALRAGRSRDLGSSKGPRKDRSSPGNLTVVP</sequence>
<dbReference type="EMBL" id="OX459945">
    <property type="protein sequence ID" value="CAI9179931.1"/>
    <property type="molecule type" value="Genomic_DNA"/>
</dbReference>
<organism evidence="2 3">
    <name type="scientific">Rangifer tarandus platyrhynchus</name>
    <name type="common">Svalbard reindeer</name>
    <dbReference type="NCBI Taxonomy" id="3082113"/>
    <lineage>
        <taxon>Eukaryota</taxon>
        <taxon>Metazoa</taxon>
        <taxon>Chordata</taxon>
        <taxon>Craniata</taxon>
        <taxon>Vertebrata</taxon>
        <taxon>Euteleostomi</taxon>
        <taxon>Mammalia</taxon>
        <taxon>Eutheria</taxon>
        <taxon>Laurasiatheria</taxon>
        <taxon>Artiodactyla</taxon>
        <taxon>Ruminantia</taxon>
        <taxon>Pecora</taxon>
        <taxon>Cervidae</taxon>
        <taxon>Odocoileinae</taxon>
        <taxon>Rangifer</taxon>
    </lineage>
</organism>
<reference evidence="2" key="1">
    <citation type="submission" date="2023-04" db="EMBL/GenBank/DDBJ databases">
        <authorList>
            <consortium name="ELIXIR-Norway"/>
        </authorList>
    </citation>
    <scope>NUCLEOTIDE SEQUENCE [LARGE SCALE GENOMIC DNA]</scope>
</reference>
<protein>
    <submittedName>
        <fullName evidence="2">Uncharacterized protein</fullName>
    </submittedName>
</protein>
<feature type="region of interest" description="Disordered" evidence="1">
    <location>
        <begin position="156"/>
        <end position="301"/>
    </location>
</feature>
<keyword evidence="3" id="KW-1185">Reference proteome</keyword>